<feature type="compositionally biased region" description="Polar residues" evidence="1">
    <location>
        <begin position="194"/>
        <end position="203"/>
    </location>
</feature>
<dbReference type="AlphaFoldDB" id="A0A2N8UJQ8"/>
<dbReference type="InterPro" id="IPR011333">
    <property type="entry name" value="SKP1/BTB/POZ_sf"/>
</dbReference>
<feature type="compositionally biased region" description="Polar residues" evidence="1">
    <location>
        <begin position="389"/>
        <end position="406"/>
    </location>
</feature>
<evidence type="ECO:0000256" key="1">
    <source>
        <dbReference type="SAM" id="MobiDB-lite"/>
    </source>
</evidence>
<feature type="compositionally biased region" description="Basic and acidic residues" evidence="1">
    <location>
        <begin position="376"/>
        <end position="388"/>
    </location>
</feature>
<feature type="compositionally biased region" description="Polar residues" evidence="1">
    <location>
        <begin position="229"/>
        <end position="239"/>
    </location>
</feature>
<feature type="compositionally biased region" description="Polar residues" evidence="1">
    <location>
        <begin position="36"/>
        <end position="45"/>
    </location>
</feature>
<sequence length="815" mass="87656">MSFLSSPFSSMPPNNPKNYNPPKPSFKSPKLVQEPSHATSPSQDLSRVAHPFASFRSTPSPPEQNFKRPVNPPAVPPRPRIPSISEFGSFHSSHDYADLIKRQASQQTHDSEPGPQARARSNTVGSQHSFAPDYSPVDDFLPSPNPIKSQFDDSDDEEKLDFAHHSLSGVSTRARLAAIGTASRLFKSKRHSRTPSSSVTAKPSSHEKEVSLQLERRSSHLRDAPACRPNTSDGMSPNPRQAVFGHRPSPSEVGLVSSRESSRSVVAPADRDLILGLQGGAPKLRTKSTDKKKSLPRPPAQPPASHHRQASVNISPPFTDVKMHWADPPPYCSPTETELGRSDSLRKSQSLSTLRFGFNRRPGSASPAPQAAYPRGSEHEPSSAHGKVEQSTWDAIVTTSPSTVSDHGSGYGGARTARSDASHTSPGKRIKAQRLPPQKPPPQTSLPPPPPPQQSTVDTKQVGSAKSSFETNLSCPSLSGDSAGAGSTSSHDREKTLERPNSVKTSLEVSTKSSDSSSPRDLAEHASSPLVNRAQPLQQHSQVVLDVGGTKFVTLVSTLQGAAGDQPRLLDLLQRQQADANTGPDAALCNNAQLTRRQPVEGSNRNGAGEQRDLHKSPQGLQLDIGWAQQVESQLDGEVASKSNTSLSTSRSGSVSHGESEASTRRTSDTSDASSWSKHTSEPEATAASSSTPGDTHPSDTNDYNTALPSSRLCSPTHCPSSPPSPLSSPSSHSLFIDRNGDLYRDILDILRTRKLPYRLQASCLGPSHNKDDDRSGMAALKLQLRCRLFEVKDEAEWLGYPSIVGMCEGEIARV</sequence>
<feature type="compositionally biased region" description="Low complexity" evidence="1">
    <location>
        <begin position="477"/>
        <end position="489"/>
    </location>
</feature>
<feature type="compositionally biased region" description="Polar residues" evidence="1">
    <location>
        <begin position="590"/>
        <end position="606"/>
    </location>
</feature>
<feature type="compositionally biased region" description="Low complexity" evidence="1">
    <location>
        <begin position="1"/>
        <end position="12"/>
    </location>
</feature>
<feature type="compositionally biased region" description="Pro residues" evidence="1">
    <location>
        <begin position="13"/>
        <end position="24"/>
    </location>
</feature>
<feature type="compositionally biased region" description="Basic and acidic residues" evidence="1">
    <location>
        <begin position="204"/>
        <end position="225"/>
    </location>
</feature>
<organism evidence="2 3">
    <name type="scientific">Sporisorium reilianum f. sp. reilianum</name>
    <dbReference type="NCBI Taxonomy" id="72559"/>
    <lineage>
        <taxon>Eukaryota</taxon>
        <taxon>Fungi</taxon>
        <taxon>Dikarya</taxon>
        <taxon>Basidiomycota</taxon>
        <taxon>Ustilaginomycotina</taxon>
        <taxon>Ustilaginomycetes</taxon>
        <taxon>Ustilaginales</taxon>
        <taxon>Ustilaginaceae</taxon>
        <taxon>Sporisorium</taxon>
    </lineage>
</organism>
<feature type="compositionally biased region" description="Pro residues" evidence="1">
    <location>
        <begin position="70"/>
        <end position="80"/>
    </location>
</feature>
<feature type="compositionally biased region" description="Polar residues" evidence="1">
    <location>
        <begin position="119"/>
        <end position="129"/>
    </location>
</feature>
<feature type="compositionally biased region" description="Low complexity" evidence="1">
    <location>
        <begin position="683"/>
        <end position="693"/>
    </location>
</feature>
<feature type="compositionally biased region" description="Polar residues" evidence="1">
    <location>
        <begin position="457"/>
        <end position="476"/>
    </location>
</feature>
<gene>
    <name evidence="2" type="ORF">SRS1_15836</name>
</gene>
<feature type="compositionally biased region" description="Low complexity" evidence="1">
    <location>
        <begin position="251"/>
        <end position="266"/>
    </location>
</feature>
<feature type="compositionally biased region" description="Low complexity" evidence="1">
    <location>
        <begin position="506"/>
        <end position="517"/>
    </location>
</feature>
<proteinExistence type="predicted"/>
<dbReference type="EMBL" id="LT795068">
    <property type="protein sequence ID" value="SJX65009.1"/>
    <property type="molecule type" value="Genomic_DNA"/>
</dbReference>
<evidence type="ECO:0000313" key="3">
    <source>
        <dbReference type="Proteomes" id="UP000239563"/>
    </source>
</evidence>
<accession>A0A2N8UJQ8</accession>
<feature type="region of interest" description="Disordered" evidence="1">
    <location>
        <begin position="1"/>
        <end position="535"/>
    </location>
</feature>
<feature type="compositionally biased region" description="Low complexity" evidence="1">
    <location>
        <begin position="641"/>
        <end position="657"/>
    </location>
</feature>
<evidence type="ECO:0000313" key="2">
    <source>
        <dbReference type="EMBL" id="SJX65009.1"/>
    </source>
</evidence>
<feature type="compositionally biased region" description="Basic and acidic residues" evidence="1">
    <location>
        <begin position="658"/>
        <end position="669"/>
    </location>
</feature>
<dbReference type="Proteomes" id="UP000239563">
    <property type="component" value="Chromosome XV"/>
</dbReference>
<feature type="compositionally biased region" description="Pro residues" evidence="1">
    <location>
        <begin position="437"/>
        <end position="453"/>
    </location>
</feature>
<feature type="region of interest" description="Disordered" evidence="1">
    <location>
        <begin position="634"/>
        <end position="733"/>
    </location>
</feature>
<feature type="region of interest" description="Disordered" evidence="1">
    <location>
        <begin position="582"/>
        <end position="618"/>
    </location>
</feature>
<dbReference type="SUPFAM" id="SSF54695">
    <property type="entry name" value="POZ domain"/>
    <property type="match status" value="1"/>
</dbReference>
<protein>
    <submittedName>
        <fullName evidence="2">Uncharacterized protein</fullName>
    </submittedName>
</protein>
<dbReference type="Gene3D" id="3.30.710.10">
    <property type="entry name" value="Potassium Channel Kv1.1, Chain A"/>
    <property type="match status" value="1"/>
</dbReference>
<feature type="compositionally biased region" description="Basic and acidic residues" evidence="1">
    <location>
        <begin position="92"/>
        <end position="101"/>
    </location>
</feature>
<feature type="compositionally biased region" description="Polar residues" evidence="1">
    <location>
        <begin position="699"/>
        <end position="709"/>
    </location>
</feature>
<name>A0A2N8UJQ8_9BASI</name>
<reference evidence="2 3" key="1">
    <citation type="submission" date="2017-02" db="EMBL/GenBank/DDBJ databases">
        <authorList>
            <person name="Peterson S.W."/>
        </authorList>
    </citation>
    <scope>NUCLEOTIDE SEQUENCE [LARGE SCALE GENOMIC DNA]</scope>
    <source>
        <strain evidence="2 3">SRS1_H2-8</strain>
    </source>
</reference>